<dbReference type="InterPro" id="IPR006638">
    <property type="entry name" value="Elp3/MiaA/NifB-like_rSAM"/>
</dbReference>
<dbReference type="EMBL" id="CM001376">
    <property type="protein sequence ID" value="EHM12872.1"/>
    <property type="molecule type" value="Genomic_DNA"/>
</dbReference>
<gene>
    <name evidence="3" type="ORF">JonanDRAFT_0464</name>
</gene>
<dbReference type="InterPro" id="IPR004559">
    <property type="entry name" value="HemW-like"/>
</dbReference>
<dbReference type="AlphaFoldDB" id="H0UJK4"/>
<dbReference type="GO" id="GO:0051539">
    <property type="term" value="F:4 iron, 4 sulfur cluster binding"/>
    <property type="evidence" value="ECO:0007669"/>
    <property type="project" value="InterPro"/>
</dbReference>
<dbReference type="GO" id="GO:0005737">
    <property type="term" value="C:cytoplasm"/>
    <property type="evidence" value="ECO:0007669"/>
    <property type="project" value="InterPro"/>
</dbReference>
<dbReference type="InterPro" id="IPR007197">
    <property type="entry name" value="rSAM"/>
</dbReference>
<dbReference type="HOGENOM" id="CLU_027579_2_2_0"/>
<accession>H0UJK4</accession>
<feature type="domain" description="Radical SAM core" evidence="2">
    <location>
        <begin position="10"/>
        <end position="240"/>
    </location>
</feature>
<sequence>MRTAADLFRGTGSGPCGLYLHVPFCRGKCPYCSFYSRPLTARALDEYLTGVERELGILASRYSGKLQTVYIGGGTPSALPIDAWRRLFAGLEWLKRESSAEFTAEANPESLTDELIGLWQDHGVNRVSLGVQSLDDRILSGLSRHHSAVQALERTAQCVRLGFRVSCDVMFGLPGQTLRNFAETVKRLVSTGVRHLSLYQLSIEPGSYWWAHRPKELGGGYAPYRWAQWYLPRQGFRQYEIASFAGPGEESRHNQLYWTRANVLPAGPSAWGYWEGCRTCGEPTVGRWAADLAAGRLPLAGWEELKGGRAASEAVILGTRMAQGIDLASWESQFGRRARGELERRLSLLPPDCFAVRAGRLSLTPKGMRLGNALWSELLEL</sequence>
<dbReference type="Pfam" id="PF06969">
    <property type="entry name" value="HemN_C"/>
    <property type="match status" value="1"/>
</dbReference>
<proteinExistence type="inferred from homology"/>
<evidence type="ECO:0000256" key="1">
    <source>
        <dbReference type="ARBA" id="ARBA00006100"/>
    </source>
</evidence>
<dbReference type="SFLD" id="SFLDS00029">
    <property type="entry name" value="Radical_SAM"/>
    <property type="match status" value="1"/>
</dbReference>
<evidence type="ECO:0000313" key="3">
    <source>
        <dbReference type="EMBL" id="EHM12872.1"/>
    </source>
</evidence>
<dbReference type="PROSITE" id="PS51918">
    <property type="entry name" value="RADICAL_SAM"/>
    <property type="match status" value="1"/>
</dbReference>
<dbReference type="GO" id="GO:0006779">
    <property type="term" value="P:porphyrin-containing compound biosynthetic process"/>
    <property type="evidence" value="ECO:0007669"/>
    <property type="project" value="InterPro"/>
</dbReference>
<dbReference type="SUPFAM" id="SSF102114">
    <property type="entry name" value="Radical SAM enzymes"/>
    <property type="match status" value="1"/>
</dbReference>
<dbReference type="InterPro" id="IPR058240">
    <property type="entry name" value="rSAM_sf"/>
</dbReference>
<dbReference type="STRING" id="885272.JonanDRAFT_0464"/>
<dbReference type="InterPro" id="IPR023404">
    <property type="entry name" value="rSAM_horseshoe"/>
</dbReference>
<dbReference type="OrthoDB" id="9808022at2"/>
<keyword evidence="4" id="KW-1185">Reference proteome</keyword>
<dbReference type="CDD" id="cd01335">
    <property type="entry name" value="Radical_SAM"/>
    <property type="match status" value="1"/>
</dbReference>
<dbReference type="Gene3D" id="3.80.30.20">
    <property type="entry name" value="tm_1862 like domain"/>
    <property type="match status" value="1"/>
</dbReference>
<evidence type="ECO:0000313" key="4">
    <source>
        <dbReference type="Proteomes" id="UP000003806"/>
    </source>
</evidence>
<evidence type="ECO:0000259" key="2">
    <source>
        <dbReference type="PROSITE" id="PS51918"/>
    </source>
</evidence>
<comment type="similarity">
    <text evidence="1">Belongs to the anaerobic coproporphyrinogen-III oxidase family. HemW subfamily.</text>
</comment>
<dbReference type="RefSeq" id="WP_008522620.1">
    <property type="nucleotide sequence ID" value="NZ_CM001376.1"/>
</dbReference>
<dbReference type="Proteomes" id="UP000003806">
    <property type="component" value="Chromosome"/>
</dbReference>
<dbReference type="Pfam" id="PF04055">
    <property type="entry name" value="Radical_SAM"/>
    <property type="match status" value="1"/>
</dbReference>
<dbReference type="PANTHER" id="PTHR13932">
    <property type="entry name" value="COPROPORPHYRINIGEN III OXIDASE"/>
    <property type="match status" value="1"/>
</dbReference>
<dbReference type="eggNOG" id="COG0635">
    <property type="taxonomic scope" value="Bacteria"/>
</dbReference>
<name>H0UJK4_9BACT</name>
<protein>
    <submittedName>
        <fullName evidence="3">Fe-S oxidoreductase, coproporphyrinogen III oxidase</fullName>
    </submittedName>
</protein>
<dbReference type="SFLD" id="SFLDG01065">
    <property type="entry name" value="anaerobic_coproporphyrinogen-I"/>
    <property type="match status" value="1"/>
</dbReference>
<reference evidence="3 4" key="1">
    <citation type="submission" date="2011-11" db="EMBL/GenBank/DDBJ databases">
        <title>The Noncontiguous Finished genome of Jonquetella anthropi DSM 22815.</title>
        <authorList>
            <consortium name="US DOE Joint Genome Institute (JGI-PGF)"/>
            <person name="Lucas S."/>
            <person name="Copeland A."/>
            <person name="Lapidus A."/>
            <person name="Glavina del Rio T."/>
            <person name="Dalin E."/>
            <person name="Tice H."/>
            <person name="Bruce D."/>
            <person name="Goodwin L."/>
            <person name="Pitluck S."/>
            <person name="Peters L."/>
            <person name="Mikhailova N."/>
            <person name="Held B."/>
            <person name="Kyrpides N."/>
            <person name="Mavromatis K."/>
            <person name="Ivanova N."/>
            <person name="Markowitz V."/>
            <person name="Cheng J.-F."/>
            <person name="Hugenholtz P."/>
            <person name="Woyke T."/>
            <person name="Wu D."/>
            <person name="Gronow S."/>
            <person name="Wellnitz S."/>
            <person name="Brambilla E."/>
            <person name="Klenk H.-P."/>
            <person name="Eisen J.A."/>
        </authorList>
    </citation>
    <scope>NUCLEOTIDE SEQUENCE [LARGE SCALE GENOMIC DNA]</scope>
    <source>
        <strain evidence="3 4">DSM 22815</strain>
    </source>
</reference>
<dbReference type="SMART" id="SM00729">
    <property type="entry name" value="Elp3"/>
    <property type="match status" value="1"/>
</dbReference>
<organism evidence="3 4">
    <name type="scientific">Jonquetella anthropi DSM 22815</name>
    <dbReference type="NCBI Taxonomy" id="885272"/>
    <lineage>
        <taxon>Bacteria</taxon>
        <taxon>Thermotogati</taxon>
        <taxon>Synergistota</taxon>
        <taxon>Synergistia</taxon>
        <taxon>Synergistales</taxon>
        <taxon>Dethiosulfovibrionaceae</taxon>
        <taxon>Jonquetella</taxon>
    </lineage>
</organism>
<dbReference type="InterPro" id="IPR034505">
    <property type="entry name" value="Coproporphyrinogen-III_oxidase"/>
</dbReference>
<dbReference type="GO" id="GO:0004109">
    <property type="term" value="F:coproporphyrinogen oxidase activity"/>
    <property type="evidence" value="ECO:0007669"/>
    <property type="project" value="InterPro"/>
</dbReference>
<dbReference type="PANTHER" id="PTHR13932:SF5">
    <property type="entry name" value="RADICAL S-ADENOSYL METHIONINE DOMAIN-CONTAINING PROTEIN 1, MITOCHONDRIAL"/>
    <property type="match status" value="1"/>
</dbReference>
<dbReference type="InterPro" id="IPR010723">
    <property type="entry name" value="HemN_C"/>
</dbReference>
<dbReference type="SFLD" id="SFLDF00562">
    <property type="entry name" value="HemN-like__clustered_with_heat"/>
    <property type="match status" value="1"/>
</dbReference>